<dbReference type="EMBL" id="PIPV01000010">
    <property type="protein sequence ID" value="RUO51454.1"/>
    <property type="molecule type" value="Genomic_DNA"/>
</dbReference>
<dbReference type="OrthoDB" id="7225452at2"/>
<dbReference type="InterPro" id="IPR037873">
    <property type="entry name" value="BamE-like"/>
</dbReference>
<evidence type="ECO:0000313" key="6">
    <source>
        <dbReference type="Proteomes" id="UP000287330"/>
    </source>
</evidence>
<feature type="domain" description="Outer membrane protein assembly factor BamE" evidence="4">
    <location>
        <begin position="20"/>
        <end position="106"/>
    </location>
</feature>
<feature type="chain" id="PRO_5019474343" description="Outer membrane protein assembly factor BamE domain-containing protein" evidence="3">
    <location>
        <begin position="20"/>
        <end position="122"/>
    </location>
</feature>
<dbReference type="RefSeq" id="WP_110575593.1">
    <property type="nucleotide sequence ID" value="NZ_PIPV01000010.1"/>
</dbReference>
<accession>A0A432XS05</accession>
<keyword evidence="2" id="KW-0472">Membrane</keyword>
<evidence type="ECO:0000256" key="3">
    <source>
        <dbReference type="SAM" id="SignalP"/>
    </source>
</evidence>
<evidence type="ECO:0000259" key="4">
    <source>
        <dbReference type="Pfam" id="PF04355"/>
    </source>
</evidence>
<organism evidence="5 6">
    <name type="scientific">Idiomarina fontislapidosi</name>
    <dbReference type="NCBI Taxonomy" id="263723"/>
    <lineage>
        <taxon>Bacteria</taxon>
        <taxon>Pseudomonadati</taxon>
        <taxon>Pseudomonadota</taxon>
        <taxon>Gammaproteobacteria</taxon>
        <taxon>Alteromonadales</taxon>
        <taxon>Idiomarinaceae</taxon>
        <taxon>Idiomarina</taxon>
    </lineage>
</organism>
<dbReference type="GO" id="GO:0019867">
    <property type="term" value="C:outer membrane"/>
    <property type="evidence" value="ECO:0007669"/>
    <property type="project" value="InterPro"/>
</dbReference>
<feature type="signal peptide" evidence="3">
    <location>
        <begin position="1"/>
        <end position="19"/>
    </location>
</feature>
<name>A0A432XS05_9GAMM</name>
<protein>
    <recommendedName>
        <fullName evidence="4">Outer membrane protein assembly factor BamE domain-containing protein</fullName>
    </recommendedName>
</protein>
<comment type="caution">
    <text evidence="5">The sequence shown here is derived from an EMBL/GenBank/DDBJ whole genome shotgun (WGS) entry which is preliminary data.</text>
</comment>
<dbReference type="AlphaFoldDB" id="A0A432XS05"/>
<keyword evidence="1 3" id="KW-0732">Signal</keyword>
<reference evidence="6" key="1">
    <citation type="journal article" date="2018" name="Front. Microbiol.">
        <title>Genome-Based Analysis Reveals the Taxonomy and Diversity of the Family Idiomarinaceae.</title>
        <authorList>
            <person name="Liu Y."/>
            <person name="Lai Q."/>
            <person name="Shao Z."/>
        </authorList>
    </citation>
    <scope>NUCLEOTIDE SEQUENCE [LARGE SCALE GENOMIC DNA]</scope>
    <source>
        <strain evidence="6">F23</strain>
    </source>
</reference>
<sequence>MRWLVWAFMALLISGCASSGTPIDLSAVEQMQKGITTKNQVRSELGSPTSAGITSEGESYFMYVFSRTQVKGESFIPIVGAFVGGATSDIQTLQMWFTEDGVLKNYQFNETTQDVSNGFSSN</sequence>
<dbReference type="Gene3D" id="3.30.1450.10">
    <property type="match status" value="1"/>
</dbReference>
<proteinExistence type="predicted"/>
<gene>
    <name evidence="5" type="ORF">CWE25_11015</name>
</gene>
<evidence type="ECO:0000313" key="5">
    <source>
        <dbReference type="EMBL" id="RUO51454.1"/>
    </source>
</evidence>
<dbReference type="Pfam" id="PF04355">
    <property type="entry name" value="BamE"/>
    <property type="match status" value="1"/>
</dbReference>
<evidence type="ECO:0000256" key="2">
    <source>
        <dbReference type="ARBA" id="ARBA00023136"/>
    </source>
</evidence>
<dbReference type="Proteomes" id="UP000287330">
    <property type="component" value="Unassembled WGS sequence"/>
</dbReference>
<evidence type="ECO:0000256" key="1">
    <source>
        <dbReference type="ARBA" id="ARBA00022729"/>
    </source>
</evidence>
<dbReference type="InterPro" id="IPR007450">
    <property type="entry name" value="BamE_dom"/>
</dbReference>
<dbReference type="PROSITE" id="PS51257">
    <property type="entry name" value="PROKAR_LIPOPROTEIN"/>
    <property type="match status" value="1"/>
</dbReference>
<keyword evidence="6" id="KW-1185">Reference proteome</keyword>